<accession>B7Q9H2</accession>
<dbReference type="HOGENOM" id="CLU_2529985_0_0_1"/>
<dbReference type="AlphaFoldDB" id="B7Q9H2"/>
<proteinExistence type="predicted"/>
<gene>
    <name evidence="1" type="ORF">IscW_ISCW011308</name>
</gene>
<reference evidence="1 3" key="1">
    <citation type="submission" date="2008-03" db="EMBL/GenBank/DDBJ databases">
        <title>Annotation of Ixodes scapularis.</title>
        <authorList>
            <consortium name="Ixodes scapularis Genome Project Consortium"/>
            <person name="Caler E."/>
            <person name="Hannick L.I."/>
            <person name="Bidwell S."/>
            <person name="Joardar V."/>
            <person name="Thiagarajan M."/>
            <person name="Amedeo P."/>
            <person name="Galinsky K.J."/>
            <person name="Schobel S."/>
            <person name="Inman J."/>
            <person name="Hostetler J."/>
            <person name="Miller J."/>
            <person name="Hammond M."/>
            <person name="Megy K."/>
            <person name="Lawson D."/>
            <person name="Kodira C."/>
            <person name="Sutton G."/>
            <person name="Meyer J."/>
            <person name="Hill C.A."/>
            <person name="Birren B."/>
            <person name="Nene V."/>
            <person name="Collins F."/>
            <person name="Alarcon-Chaidez F."/>
            <person name="Wikel S."/>
            <person name="Strausberg R."/>
        </authorList>
    </citation>
    <scope>NUCLEOTIDE SEQUENCE [LARGE SCALE GENOMIC DNA]</scope>
    <source>
        <strain evidence="3">Wikel</strain>
        <strain evidence="1">Wikel colony</strain>
    </source>
</reference>
<sequence>MCALSNAPEPSSLDEKYRLVLQCCEGSNVLTRLGKIPASPPEACSYFYEMEVVVQADSAGVMLHDTEDNKAAWMLQRRYRVTGN</sequence>
<dbReference type="Proteomes" id="UP000001555">
    <property type="component" value="Unassembled WGS sequence"/>
</dbReference>
<evidence type="ECO:0000313" key="2">
    <source>
        <dbReference type="EnsemblMetazoa" id="ISCW011308-PA"/>
    </source>
</evidence>
<dbReference type="VEuPathDB" id="VectorBase:ISCW011308"/>
<dbReference type="VEuPathDB" id="VectorBase:ISCI011308"/>
<reference evidence="2" key="2">
    <citation type="submission" date="2020-05" db="UniProtKB">
        <authorList>
            <consortium name="EnsemblMetazoa"/>
        </authorList>
    </citation>
    <scope>IDENTIFICATION</scope>
    <source>
        <strain evidence="2">wikel</strain>
    </source>
</reference>
<name>B7Q9H2_IXOSC</name>
<dbReference type="VEuPathDB" id="VectorBase:ISCP_038140"/>
<dbReference type="InParanoid" id="B7Q9H2"/>
<evidence type="ECO:0000313" key="1">
    <source>
        <dbReference type="EMBL" id="EEC15494.1"/>
    </source>
</evidence>
<dbReference type="OrthoDB" id="6437257at2759"/>
<evidence type="ECO:0000313" key="3">
    <source>
        <dbReference type="Proteomes" id="UP000001555"/>
    </source>
</evidence>
<dbReference type="EnsemblMetazoa" id="ISCW011308-RA">
    <property type="protein sequence ID" value="ISCW011308-PA"/>
    <property type="gene ID" value="ISCW011308"/>
</dbReference>
<keyword evidence="3" id="KW-1185">Reference proteome</keyword>
<protein>
    <submittedName>
        <fullName evidence="1 2">Uncharacterized protein</fullName>
    </submittedName>
</protein>
<organism>
    <name type="scientific">Ixodes scapularis</name>
    <name type="common">Black-legged tick</name>
    <name type="synonym">Deer tick</name>
    <dbReference type="NCBI Taxonomy" id="6945"/>
    <lineage>
        <taxon>Eukaryota</taxon>
        <taxon>Metazoa</taxon>
        <taxon>Ecdysozoa</taxon>
        <taxon>Arthropoda</taxon>
        <taxon>Chelicerata</taxon>
        <taxon>Arachnida</taxon>
        <taxon>Acari</taxon>
        <taxon>Parasitiformes</taxon>
        <taxon>Ixodida</taxon>
        <taxon>Ixodoidea</taxon>
        <taxon>Ixodidae</taxon>
        <taxon>Ixodinae</taxon>
        <taxon>Ixodes</taxon>
    </lineage>
</organism>
<dbReference type="EMBL" id="DS889140">
    <property type="protein sequence ID" value="EEC15494.1"/>
    <property type="molecule type" value="Genomic_DNA"/>
</dbReference>
<dbReference type="PaxDb" id="6945-B7Q9H2"/>
<dbReference type="EMBL" id="ABJB010095445">
    <property type="status" value="NOT_ANNOTATED_CDS"/>
    <property type="molecule type" value="Genomic_DNA"/>
</dbReference>